<dbReference type="SUPFAM" id="SSF53850">
    <property type="entry name" value="Periplasmic binding protein-like II"/>
    <property type="match status" value="1"/>
</dbReference>
<dbReference type="AlphaFoldDB" id="F6DVI4"/>
<name>F6DVI4_DESRL</name>
<feature type="signal peptide" evidence="1">
    <location>
        <begin position="1"/>
        <end position="24"/>
    </location>
</feature>
<dbReference type="GO" id="GO:0022857">
    <property type="term" value="F:transmembrane transporter activity"/>
    <property type="evidence" value="ECO:0007669"/>
    <property type="project" value="InterPro"/>
</dbReference>
<evidence type="ECO:0000256" key="1">
    <source>
        <dbReference type="SAM" id="SignalP"/>
    </source>
</evidence>
<dbReference type="Gene3D" id="3.40.190.120">
    <property type="entry name" value="Osmoprotection protein (prox), domain 2"/>
    <property type="match status" value="1"/>
</dbReference>
<dbReference type="KEGG" id="dru:Desru_3238"/>
<organism evidence="3 4">
    <name type="scientific">Desulforamulus ruminis (strain ATCC 23193 / DSM 2154 / NCIMB 8452 / DL)</name>
    <name type="common">Desulfotomaculum ruminis</name>
    <dbReference type="NCBI Taxonomy" id="696281"/>
    <lineage>
        <taxon>Bacteria</taxon>
        <taxon>Bacillati</taxon>
        <taxon>Bacillota</taxon>
        <taxon>Clostridia</taxon>
        <taxon>Eubacteriales</taxon>
        <taxon>Peptococcaceae</taxon>
        <taxon>Desulforamulus</taxon>
    </lineage>
</organism>
<keyword evidence="1" id="KW-0732">Signal</keyword>
<dbReference type="CDD" id="cd13612">
    <property type="entry name" value="PBP2_ProWX"/>
    <property type="match status" value="1"/>
</dbReference>
<dbReference type="InterPro" id="IPR007210">
    <property type="entry name" value="ABC_Gly_betaine_transp_sub-bd"/>
</dbReference>
<keyword evidence="4" id="KW-1185">Reference proteome</keyword>
<dbReference type="RefSeq" id="WP_013843190.1">
    <property type="nucleotide sequence ID" value="NC_015589.1"/>
</dbReference>
<evidence type="ECO:0000313" key="4">
    <source>
        <dbReference type="Proteomes" id="UP000009234"/>
    </source>
</evidence>
<dbReference type="OrthoDB" id="9801163at2"/>
<dbReference type="HOGENOM" id="CLU_038355_1_0_9"/>
<reference evidence="4" key="1">
    <citation type="submission" date="2011-05" db="EMBL/GenBank/DDBJ databases">
        <title>Complete sequence of Desulfotomaculum ruminis DSM 2154.</title>
        <authorList>
            <person name="Lucas S."/>
            <person name="Copeland A."/>
            <person name="Lapidus A."/>
            <person name="Cheng J.-F."/>
            <person name="Goodwin L."/>
            <person name="Pitluck S."/>
            <person name="Lu M."/>
            <person name="Detter J.C."/>
            <person name="Han C."/>
            <person name="Tapia R."/>
            <person name="Land M."/>
            <person name="Hauser L."/>
            <person name="Kyrpides N."/>
            <person name="Ivanova N."/>
            <person name="Mikhailova N."/>
            <person name="Pagani I."/>
            <person name="Stams A.J.M."/>
            <person name="Plugge C.M."/>
            <person name="Muyzer G."/>
            <person name="Kuever J."/>
            <person name="Parshina S.N."/>
            <person name="Ivanova A.E."/>
            <person name="Nazina T.N."/>
            <person name="Brambilla E."/>
            <person name="Spring S."/>
            <person name="Klenk H.-P."/>
            <person name="Woyke T."/>
        </authorList>
    </citation>
    <scope>NUCLEOTIDE SEQUENCE [LARGE SCALE GENOMIC DNA]</scope>
    <source>
        <strain evidence="4">ATCC 23193 / DSM 2154 / NCIB 8452 / DL</strain>
    </source>
</reference>
<evidence type="ECO:0000313" key="3">
    <source>
        <dbReference type="EMBL" id="AEG61444.1"/>
    </source>
</evidence>
<dbReference type="eggNOG" id="COG1732">
    <property type="taxonomic scope" value="Bacteria"/>
</dbReference>
<dbReference type="GO" id="GO:0043190">
    <property type="term" value="C:ATP-binding cassette (ABC) transporter complex"/>
    <property type="evidence" value="ECO:0007669"/>
    <property type="project" value="InterPro"/>
</dbReference>
<dbReference type="Pfam" id="PF04069">
    <property type="entry name" value="OpuAC"/>
    <property type="match status" value="1"/>
</dbReference>
<gene>
    <name evidence="3" type="ordered locus">Desru_3238</name>
</gene>
<dbReference type="PROSITE" id="PS51257">
    <property type="entry name" value="PROKAR_LIPOPROTEIN"/>
    <property type="match status" value="1"/>
</dbReference>
<dbReference type="Gene3D" id="3.40.190.10">
    <property type="entry name" value="Periplasmic binding protein-like II"/>
    <property type="match status" value="1"/>
</dbReference>
<dbReference type="EMBL" id="CP002780">
    <property type="protein sequence ID" value="AEG61444.1"/>
    <property type="molecule type" value="Genomic_DNA"/>
</dbReference>
<protein>
    <submittedName>
        <fullName evidence="3">Substrate-binding region of ABC-type glycine betaine transport system</fullName>
    </submittedName>
</protein>
<accession>F6DVI4</accession>
<proteinExistence type="predicted"/>
<dbReference type="Proteomes" id="UP000009234">
    <property type="component" value="Chromosome"/>
</dbReference>
<dbReference type="STRING" id="696281.Desru_3238"/>
<feature type="domain" description="ABC-type glycine betaine transport system substrate-binding" evidence="2">
    <location>
        <begin position="38"/>
        <end position="302"/>
    </location>
</feature>
<evidence type="ECO:0000259" key="2">
    <source>
        <dbReference type="Pfam" id="PF04069"/>
    </source>
</evidence>
<reference evidence="3 4" key="2">
    <citation type="journal article" date="2012" name="Stand. Genomic Sci.">
        <title>Complete genome sequence of the sulfate-reducing firmicute Desulfotomaculum ruminis type strain (DL(T)).</title>
        <authorList>
            <person name="Spring S."/>
            <person name="Visser M."/>
            <person name="Lu M."/>
            <person name="Copeland A."/>
            <person name="Lapidus A."/>
            <person name="Lucas S."/>
            <person name="Cheng J.F."/>
            <person name="Han C."/>
            <person name="Tapia R."/>
            <person name="Goodwin L.A."/>
            <person name="Pitluck S."/>
            <person name="Ivanova N."/>
            <person name="Land M."/>
            <person name="Hauser L."/>
            <person name="Larimer F."/>
            <person name="Rohde M."/>
            <person name="Goker M."/>
            <person name="Detter J.C."/>
            <person name="Kyrpides N.C."/>
            <person name="Woyke T."/>
            <person name="Schaap P.J."/>
            <person name="Plugge C.M."/>
            <person name="Muyzer G."/>
            <person name="Kuever J."/>
            <person name="Pereira I.A."/>
            <person name="Parshina S.N."/>
            <person name="Bernier-Latmani R."/>
            <person name="Stams A.J."/>
            <person name="Klenk H.P."/>
        </authorList>
    </citation>
    <scope>NUCLEOTIDE SEQUENCE [LARGE SCALE GENOMIC DNA]</scope>
    <source>
        <strain evidence="4">ATCC 23193 / DSM 2154 / NCIB 8452 / DL</strain>
    </source>
</reference>
<sequence length="308" mass="35132">MRKKAWIKLLLFIMPLLLVLSACARTEAPKGGEEGEAKIRVASKPFTESYILAEIMMQLLAQDTKLTVEYKAIEGGTTSILHPALMKGEIDLYPEYTGTGWLDVLKKGNTPKDSQELYRAVKEEYLKEYNLVWLPMFGFNNTFTLALTAEKQQEDQLKTFSDLSKVANQYVFGSEPDFFERKDGYEGLVQAYGFQFKKAEQMAIALKYPAIDSGKVDVINAFSTDGLLKRYNMVTLQDDKNYFPSYFCAPVVRKDVLEKHPEIETALKKLEGQITDEDMTEMNYKVDEKKLDPKQVAKEFLESKGLLK</sequence>
<feature type="chain" id="PRO_5003335161" evidence="1">
    <location>
        <begin position="25"/>
        <end position="308"/>
    </location>
</feature>